<keyword evidence="4" id="KW-0378">Hydrolase</keyword>
<comment type="similarity">
    <text evidence="1">Belongs to the peptidase M8 family.</text>
</comment>
<evidence type="ECO:0000256" key="2">
    <source>
        <dbReference type="ARBA" id="ARBA00022670"/>
    </source>
</evidence>
<dbReference type="GO" id="GO:0007155">
    <property type="term" value="P:cell adhesion"/>
    <property type="evidence" value="ECO:0007669"/>
    <property type="project" value="InterPro"/>
</dbReference>
<evidence type="ECO:0000256" key="5">
    <source>
        <dbReference type="ARBA" id="ARBA00022833"/>
    </source>
</evidence>
<dbReference type="GO" id="GO:0005737">
    <property type="term" value="C:cytoplasm"/>
    <property type="evidence" value="ECO:0007669"/>
    <property type="project" value="TreeGrafter"/>
</dbReference>
<accession>A0A5A8CQ76</accession>
<feature type="signal peptide" evidence="11">
    <location>
        <begin position="1"/>
        <end position="17"/>
    </location>
</feature>
<sequence>MAKAIPASLALLACVSAHLHEHPAARHLQALTGNPKADPVAGGGPSCGNGLPEFDGVTNREPEVVPQEYGLEASGSGASRRLVGFSPISEANAEPIRIKVLTHQLDGEATGNVPSMCESASEVATVSGAAGGSQPWQCTAAAVPTGARLTQLKRSITWSVERISRAFHVQPAQSAIELSNSIKAEFLVPESMASVADTDLVIILVAWPSPFRPVAGYASCRQTDQYGRCTVGFVNIVPELVDVEGANLPSTIINERRTSLHELTHVLGGIIPGTPHVADDGSRRPNSDVWTYSQAVPMSETSAATDPKRVAIFMRTPRVLRMAREHYNCSSLPGVPLEDLPLGMGAHWEARVMGPEYMSYGMSSGDAYVSDLTVAMLEDTGHYLVPDYSKFTGTLYQESAALVTTDVTLTSGYTPPPFTPGALRWGRSGGCGFVLGDPRKEWDPALFCLKANQLGCTPDNRMSAICVLRSGAGVDTQYSCGFRHEDGGCSAGPTQSAGCDSGGQNCALPVEQQHFTAAEISDAFSGSSAQGATTVDRVGGHSAAMDFVPVRVGYWSCLSSWPSVNDSGRSVADPGSDTEVSQEVKEAASAATDFGGQSYCRECRCFASSLYEVTKGVPPLGGPHGLCYAHNCYRSDYLQVAVKGVQGNIAWFRCPPDGGKIFVPGFLGRLTCPPAKEFCATEAITGVKHAESTINSTVYGVIALGCLAVLLLLICLLPCTRNCINNCCRRRLQTDTYEPQTWDSHERSWYKERRLPTLWKSMCVLLSNSVTLTWGLFVTILAAVVVSRGLLLKEALPFLAVGAVVSFLAVLGSCGVRQSTFGTSSCTFVFIYASFLTAAGFAVFAASLALDDASLRLTVRSSFDIAVDALPARAVDRSAPTETQIDQAVAFLKESFFPIAVAVCLGISLLLLASMCAACTVRRATLAMVTYNLVYQVAYLVAVVAIAIGAVLVATSNSLPDVSSVEGLTQPGTVFFIIGAFLLVFSIVASCSARGPRRLCCCTSFTILMSGAIMVAAAAGTVLAVMFRQDAAGTLSKLNEAQISLLQLFLGGGLTEAELELAIQAQILALGLGSAALAFVAFANVVSGCVLLRARLPSFDPPTIPMAGAKPDAASNP</sequence>
<keyword evidence="10" id="KW-1133">Transmembrane helix</keyword>
<feature type="transmembrane region" description="Helical" evidence="10">
    <location>
        <begin position="763"/>
        <end position="786"/>
    </location>
</feature>
<reference evidence="12 13" key="1">
    <citation type="submission" date="2019-07" db="EMBL/GenBank/DDBJ databases">
        <title>Genomes of Cafeteria roenbergensis.</title>
        <authorList>
            <person name="Fischer M.G."/>
            <person name="Hackl T."/>
            <person name="Roman M."/>
        </authorList>
    </citation>
    <scope>NUCLEOTIDE SEQUENCE [LARGE SCALE GENOMIC DNA]</scope>
    <source>
        <strain evidence="12 13">BVI</strain>
    </source>
</reference>
<organism evidence="12 13">
    <name type="scientific">Cafeteria roenbergensis</name>
    <name type="common">Marine flagellate</name>
    <dbReference type="NCBI Taxonomy" id="33653"/>
    <lineage>
        <taxon>Eukaryota</taxon>
        <taxon>Sar</taxon>
        <taxon>Stramenopiles</taxon>
        <taxon>Bigyra</taxon>
        <taxon>Opalozoa</taxon>
        <taxon>Bicosoecida</taxon>
        <taxon>Cafeteriaceae</taxon>
        <taxon>Cafeteria</taxon>
    </lineage>
</organism>
<dbReference type="Pfam" id="PF01457">
    <property type="entry name" value="Peptidase_M8"/>
    <property type="match status" value="1"/>
</dbReference>
<dbReference type="GO" id="GO:0004222">
    <property type="term" value="F:metalloendopeptidase activity"/>
    <property type="evidence" value="ECO:0007669"/>
    <property type="project" value="InterPro"/>
</dbReference>
<feature type="transmembrane region" description="Helical" evidence="10">
    <location>
        <begin position="974"/>
        <end position="993"/>
    </location>
</feature>
<feature type="region of interest" description="Disordered" evidence="9">
    <location>
        <begin position="33"/>
        <end position="58"/>
    </location>
</feature>
<dbReference type="PANTHER" id="PTHR10942:SF0">
    <property type="entry name" value="LEISHMANOLYSIN-LIKE PEPTIDASE"/>
    <property type="match status" value="1"/>
</dbReference>
<dbReference type="PANTHER" id="PTHR10942">
    <property type="entry name" value="LEISHMANOLYSIN-LIKE PEPTIDASE"/>
    <property type="match status" value="1"/>
</dbReference>
<feature type="binding site" evidence="8">
    <location>
        <position position="265"/>
    </location>
    <ligand>
        <name>Zn(2+)</name>
        <dbReference type="ChEBI" id="CHEBI:29105"/>
        <note>catalytic</note>
    </ligand>
</feature>
<evidence type="ECO:0000313" key="12">
    <source>
        <dbReference type="EMBL" id="KAA0154677.1"/>
    </source>
</evidence>
<feature type="transmembrane region" description="Helical" evidence="10">
    <location>
        <begin position="1005"/>
        <end position="1027"/>
    </location>
</feature>
<keyword evidence="13" id="KW-1185">Reference proteome</keyword>
<evidence type="ECO:0000313" key="13">
    <source>
        <dbReference type="Proteomes" id="UP000323011"/>
    </source>
</evidence>
<dbReference type="InterPro" id="IPR001577">
    <property type="entry name" value="Peptidase_M8"/>
</dbReference>
<dbReference type="Gene3D" id="3.90.132.10">
    <property type="entry name" value="Leishmanolysin , domain 2"/>
    <property type="match status" value="1"/>
</dbReference>
<keyword evidence="2" id="KW-0645">Protease</keyword>
<feature type="transmembrane region" description="Helical" evidence="10">
    <location>
        <begin position="698"/>
        <end position="720"/>
    </location>
</feature>
<dbReference type="SUPFAM" id="SSF55486">
    <property type="entry name" value="Metalloproteases ('zincins'), catalytic domain"/>
    <property type="match status" value="1"/>
</dbReference>
<name>A0A5A8CQ76_CAFRO</name>
<keyword evidence="11" id="KW-0732">Signal</keyword>
<protein>
    <recommendedName>
        <fullName evidence="14">Leishmanolysin-like peptidase</fullName>
    </recommendedName>
</protein>
<keyword evidence="10" id="KW-0812">Transmembrane</keyword>
<dbReference type="GO" id="GO:0046872">
    <property type="term" value="F:metal ion binding"/>
    <property type="evidence" value="ECO:0007669"/>
    <property type="project" value="UniProtKB-KW"/>
</dbReference>
<keyword evidence="5 8" id="KW-0862">Zinc</keyword>
<keyword evidence="3 8" id="KW-0479">Metal-binding</keyword>
<feature type="transmembrane region" description="Helical" evidence="10">
    <location>
        <begin position="828"/>
        <end position="850"/>
    </location>
</feature>
<keyword evidence="6 8" id="KW-0482">Metalloprotease</keyword>
<comment type="caution">
    <text evidence="12">The sequence shown here is derived from an EMBL/GenBank/DDBJ whole genome shotgun (WGS) entry which is preliminary data.</text>
</comment>
<evidence type="ECO:0000256" key="1">
    <source>
        <dbReference type="ARBA" id="ARBA00005860"/>
    </source>
</evidence>
<dbReference type="Gene3D" id="3.10.170.20">
    <property type="match status" value="1"/>
</dbReference>
<dbReference type="EMBL" id="VLTN01000010">
    <property type="protein sequence ID" value="KAA0154677.1"/>
    <property type="molecule type" value="Genomic_DNA"/>
</dbReference>
<evidence type="ECO:0000256" key="8">
    <source>
        <dbReference type="PIRSR" id="PIRSR601577-2"/>
    </source>
</evidence>
<feature type="binding site" evidence="8">
    <location>
        <position position="347"/>
    </location>
    <ligand>
        <name>Zn(2+)</name>
        <dbReference type="ChEBI" id="CHEBI:29105"/>
        <note>catalytic</note>
    </ligand>
</feature>
<dbReference type="GO" id="GO:0006508">
    <property type="term" value="P:proteolysis"/>
    <property type="evidence" value="ECO:0007669"/>
    <property type="project" value="UniProtKB-KW"/>
</dbReference>
<feature type="transmembrane region" description="Helical" evidence="10">
    <location>
        <begin position="798"/>
        <end position="816"/>
    </location>
</feature>
<evidence type="ECO:0008006" key="14">
    <source>
        <dbReference type="Google" id="ProtNLM"/>
    </source>
</evidence>
<proteinExistence type="inferred from homology"/>
<feature type="active site" evidence="7">
    <location>
        <position position="262"/>
    </location>
</feature>
<keyword evidence="10" id="KW-0472">Membrane</keyword>
<dbReference type="GO" id="GO:0016020">
    <property type="term" value="C:membrane"/>
    <property type="evidence" value="ECO:0007669"/>
    <property type="project" value="InterPro"/>
</dbReference>
<dbReference type="Proteomes" id="UP000323011">
    <property type="component" value="Unassembled WGS sequence"/>
</dbReference>
<feature type="transmembrane region" description="Helical" evidence="10">
    <location>
        <begin position="1067"/>
        <end position="1092"/>
    </location>
</feature>
<evidence type="ECO:0000256" key="4">
    <source>
        <dbReference type="ARBA" id="ARBA00022801"/>
    </source>
</evidence>
<evidence type="ECO:0000256" key="9">
    <source>
        <dbReference type="SAM" id="MobiDB-lite"/>
    </source>
</evidence>
<evidence type="ECO:0000256" key="7">
    <source>
        <dbReference type="PIRSR" id="PIRSR601577-1"/>
    </source>
</evidence>
<comment type="cofactor">
    <cofactor evidence="8">
        <name>Zn(2+)</name>
        <dbReference type="ChEBI" id="CHEBI:29105"/>
    </cofactor>
    <text evidence="8">Binds 1 zinc ion per subunit.</text>
</comment>
<dbReference type="AlphaFoldDB" id="A0A5A8CQ76"/>
<feature type="transmembrane region" description="Helical" evidence="10">
    <location>
        <begin position="896"/>
        <end position="921"/>
    </location>
</feature>
<evidence type="ECO:0000256" key="10">
    <source>
        <dbReference type="SAM" id="Phobius"/>
    </source>
</evidence>
<evidence type="ECO:0000256" key="11">
    <source>
        <dbReference type="SAM" id="SignalP"/>
    </source>
</evidence>
<gene>
    <name evidence="12" type="ORF">FNF29_02206</name>
</gene>
<evidence type="ECO:0000256" key="3">
    <source>
        <dbReference type="ARBA" id="ARBA00022723"/>
    </source>
</evidence>
<evidence type="ECO:0000256" key="6">
    <source>
        <dbReference type="ARBA" id="ARBA00023049"/>
    </source>
</evidence>
<feature type="transmembrane region" description="Helical" evidence="10">
    <location>
        <begin position="933"/>
        <end position="954"/>
    </location>
</feature>
<feature type="binding site" evidence="8">
    <location>
        <position position="261"/>
    </location>
    <ligand>
        <name>Zn(2+)</name>
        <dbReference type="ChEBI" id="CHEBI:29105"/>
        <note>catalytic</note>
    </ligand>
</feature>
<feature type="chain" id="PRO_5023027191" description="Leishmanolysin-like peptidase" evidence="11">
    <location>
        <begin position="18"/>
        <end position="1117"/>
    </location>
</feature>